<protein>
    <submittedName>
        <fullName evidence="1">Uncharacterized protein</fullName>
    </submittedName>
</protein>
<dbReference type="EMBL" id="AMZH03005880">
    <property type="protein sequence ID" value="RRT65243.1"/>
    <property type="molecule type" value="Genomic_DNA"/>
</dbReference>
<name>A0A426ZML7_ENSVE</name>
<accession>A0A426ZML7</accession>
<gene>
    <name evidence="1" type="ORF">B296_00020234</name>
</gene>
<organism evidence="1 2">
    <name type="scientific">Ensete ventricosum</name>
    <name type="common">Abyssinian banana</name>
    <name type="synonym">Musa ensete</name>
    <dbReference type="NCBI Taxonomy" id="4639"/>
    <lineage>
        <taxon>Eukaryota</taxon>
        <taxon>Viridiplantae</taxon>
        <taxon>Streptophyta</taxon>
        <taxon>Embryophyta</taxon>
        <taxon>Tracheophyta</taxon>
        <taxon>Spermatophyta</taxon>
        <taxon>Magnoliopsida</taxon>
        <taxon>Liliopsida</taxon>
        <taxon>Zingiberales</taxon>
        <taxon>Musaceae</taxon>
        <taxon>Ensete</taxon>
    </lineage>
</organism>
<dbReference type="Proteomes" id="UP000287651">
    <property type="component" value="Unassembled WGS sequence"/>
</dbReference>
<sequence length="80" mass="8172">MAWFCSSFAGPLFAGRLEEVATPTATHGGSIGACGGFLLLPLRRSSCLGGALPVVEVHHFSVPIPCLSCALSSVLDSSPL</sequence>
<dbReference type="AlphaFoldDB" id="A0A426ZML7"/>
<evidence type="ECO:0000313" key="2">
    <source>
        <dbReference type="Proteomes" id="UP000287651"/>
    </source>
</evidence>
<comment type="caution">
    <text evidence="1">The sequence shown here is derived from an EMBL/GenBank/DDBJ whole genome shotgun (WGS) entry which is preliminary data.</text>
</comment>
<proteinExistence type="predicted"/>
<evidence type="ECO:0000313" key="1">
    <source>
        <dbReference type="EMBL" id="RRT65243.1"/>
    </source>
</evidence>
<reference evidence="1 2" key="1">
    <citation type="journal article" date="2014" name="Agronomy (Basel)">
        <title>A Draft Genome Sequence for Ensete ventricosum, the Drought-Tolerant Tree Against Hunger.</title>
        <authorList>
            <person name="Harrison J."/>
            <person name="Moore K.A."/>
            <person name="Paszkiewicz K."/>
            <person name="Jones T."/>
            <person name="Grant M."/>
            <person name="Ambacheew D."/>
            <person name="Muzemil S."/>
            <person name="Studholme D.J."/>
        </authorList>
    </citation>
    <scope>NUCLEOTIDE SEQUENCE [LARGE SCALE GENOMIC DNA]</scope>
</reference>